<dbReference type="Pfam" id="PF15024">
    <property type="entry name" value="Glyco_transf_18"/>
    <property type="match status" value="1"/>
</dbReference>
<evidence type="ECO:0000256" key="8">
    <source>
        <dbReference type="ARBA" id="ARBA00022968"/>
    </source>
</evidence>
<keyword evidence="12" id="KW-0325">Glycoprotein</keyword>
<keyword evidence="5" id="KW-0328">Glycosyltransferase</keyword>
<comment type="caution">
    <text evidence="15">The sequence shown here is derived from an EMBL/GenBank/DDBJ whole genome shotgun (WGS) entry which is preliminary data.</text>
</comment>
<evidence type="ECO:0000313" key="16">
    <source>
        <dbReference type="Proteomes" id="UP000193218"/>
    </source>
</evidence>
<accession>A0A1Y1UT78</accession>
<keyword evidence="16" id="KW-1185">Reference proteome</keyword>
<comment type="subcellular location">
    <subcellularLocation>
        <location evidence="1">Golgi apparatus membrane</location>
        <topology evidence="1">Single-pass type II membrane protein</topology>
    </subcellularLocation>
</comment>
<dbReference type="InterPro" id="IPR026116">
    <property type="entry name" value="GT18_cat"/>
</dbReference>
<gene>
    <name evidence="15" type="ORF">BD324DRAFT_613760</name>
</gene>
<keyword evidence="8" id="KW-0735">Signal-anchor</keyword>
<evidence type="ECO:0000259" key="14">
    <source>
        <dbReference type="Pfam" id="PF15024"/>
    </source>
</evidence>
<protein>
    <recommendedName>
        <fullName evidence="4">alpha-1,6-mannosyl-glycoprotein 6-beta-N-acetylglucosaminyltransferase</fullName>
        <ecNumber evidence="4">2.4.1.155</ecNumber>
    </recommendedName>
</protein>
<dbReference type="GO" id="GO:0000139">
    <property type="term" value="C:Golgi membrane"/>
    <property type="evidence" value="ECO:0007669"/>
    <property type="project" value="UniProtKB-SubCell"/>
</dbReference>
<dbReference type="GO" id="GO:0006487">
    <property type="term" value="P:protein N-linked glycosylation"/>
    <property type="evidence" value="ECO:0007669"/>
    <property type="project" value="TreeGrafter"/>
</dbReference>
<keyword evidence="7" id="KW-0812">Transmembrane</keyword>
<dbReference type="EC" id="2.4.1.155" evidence="4"/>
<comment type="catalytic activity">
    <reaction evidence="13">
        <text>N(4)-{beta-D-GlcNAc-(1-&gt;2)-[beta-D-GlcNAc-(1-&gt;4)]-alpha-D-Man-(1-&gt;3)-[beta-D-GlcNAc-(1-&gt;2)-alpha-D-Man-(1-&gt;6)]-beta-D-Man-(1-&gt;4)-beta-D-GlcNAc-(1-&gt;4)-beta-D-GlcNAc}-L-asparaginyl-[protein] + UDP-N-acetyl-alpha-D-glucosamine = N(4)-{beta-D-GlcNAc-(1-&gt;2)-[beta-D-GlcNAc-(1-&gt;4)]-alpha-D-Man-(1-&gt;3)-[beta-D-GlcNAc-(1-&gt;2)-[beta-D-GlcNAc-(1-&gt;6)]-alpha-D-Man-(1-&gt;6)]-beta-D-Man-(1-&gt;4)-beta-D-GlcNAc-(1-&gt;4)-beta-D-GlcNAc}-L-asparaginyl-[protein] + UDP + H(+)</text>
        <dbReference type="Rhea" id="RHEA:16921"/>
        <dbReference type="Rhea" id="RHEA-COMP:14374"/>
        <dbReference type="Rhea" id="RHEA-COMP:14377"/>
        <dbReference type="ChEBI" id="CHEBI:15378"/>
        <dbReference type="ChEBI" id="CHEBI:57705"/>
        <dbReference type="ChEBI" id="CHEBI:58223"/>
        <dbReference type="ChEBI" id="CHEBI:139507"/>
        <dbReference type="ChEBI" id="CHEBI:139510"/>
        <dbReference type="EC" id="2.4.1.155"/>
    </reaction>
</comment>
<keyword evidence="6" id="KW-0808">Transferase</keyword>
<evidence type="ECO:0000256" key="13">
    <source>
        <dbReference type="ARBA" id="ARBA00048243"/>
    </source>
</evidence>
<dbReference type="UniPathway" id="UPA00378"/>
<proteinExistence type="inferred from homology"/>
<sequence length="390" mass="44192">MKRNNFTLLYSYKTLETLLIYQSLSDIVKLVIMEAGNLEECMKLHSMTGAQAQTAMPSLDGLKWLDDDEQVGCIKRVGYEQGIPLLHTRAFHFWLGQRHPLKQWTLAPEDWTIKSASESNYHISYHLEHCRHVVPSEHQRRVFLLGKRPEYFEGDEYVWPQGALAEITTTLPGGVEFIATAGKGGGELPEAGIRNVGLLDKEEWFKLVAESSVMLGIGLPRSSPSAYDALCLGIPFINPSVCMVNPFAEVSRITKLDRKHPDDRTKWILQQDPLRNEDPPYVYNIEAGNTEELRKAIQSALDTPIEPYIPERMTIEFVERRLLYLFSEDWREIALEQIKSSETGLGFATSDGKNVGVQSQSLFPKTSSELIWFPSSSIHRASQASCFEAR</sequence>
<evidence type="ECO:0000256" key="1">
    <source>
        <dbReference type="ARBA" id="ARBA00004323"/>
    </source>
</evidence>
<keyword evidence="11" id="KW-0472">Membrane</keyword>
<evidence type="ECO:0000256" key="4">
    <source>
        <dbReference type="ARBA" id="ARBA00012671"/>
    </source>
</evidence>
<dbReference type="AlphaFoldDB" id="A0A1Y1UT78"/>
<keyword evidence="9" id="KW-1133">Transmembrane helix</keyword>
<comment type="pathway">
    <text evidence="2">Protein modification; protein glycosylation.</text>
</comment>
<evidence type="ECO:0000256" key="5">
    <source>
        <dbReference type="ARBA" id="ARBA00022676"/>
    </source>
</evidence>
<keyword evidence="10" id="KW-0333">Golgi apparatus</keyword>
<dbReference type="RefSeq" id="XP_021874908.1">
    <property type="nucleotide sequence ID" value="XM_022014533.1"/>
</dbReference>
<organism evidence="15 16">
    <name type="scientific">Kockovaella imperatae</name>
    <dbReference type="NCBI Taxonomy" id="4999"/>
    <lineage>
        <taxon>Eukaryota</taxon>
        <taxon>Fungi</taxon>
        <taxon>Dikarya</taxon>
        <taxon>Basidiomycota</taxon>
        <taxon>Agaricomycotina</taxon>
        <taxon>Tremellomycetes</taxon>
        <taxon>Tremellales</taxon>
        <taxon>Cuniculitremaceae</taxon>
        <taxon>Kockovaella</taxon>
    </lineage>
</organism>
<dbReference type="EMBL" id="NBSH01000001">
    <property type="protein sequence ID" value="ORX41229.1"/>
    <property type="molecule type" value="Genomic_DNA"/>
</dbReference>
<dbReference type="InterPro" id="IPR052105">
    <property type="entry name" value="MGAT5_Glycosyltransferase"/>
</dbReference>
<evidence type="ECO:0000256" key="12">
    <source>
        <dbReference type="ARBA" id="ARBA00023180"/>
    </source>
</evidence>
<evidence type="ECO:0000256" key="9">
    <source>
        <dbReference type="ARBA" id="ARBA00022989"/>
    </source>
</evidence>
<evidence type="ECO:0000256" key="10">
    <source>
        <dbReference type="ARBA" id="ARBA00023034"/>
    </source>
</evidence>
<evidence type="ECO:0000256" key="3">
    <source>
        <dbReference type="ARBA" id="ARBA00007477"/>
    </source>
</evidence>
<name>A0A1Y1UT78_9TREE</name>
<dbReference type="STRING" id="4999.A0A1Y1UT78"/>
<feature type="domain" description="Glycosyltransferase family 18 catalytic" evidence="14">
    <location>
        <begin position="187"/>
        <end position="327"/>
    </location>
</feature>
<evidence type="ECO:0000313" key="15">
    <source>
        <dbReference type="EMBL" id="ORX41229.1"/>
    </source>
</evidence>
<dbReference type="InParanoid" id="A0A1Y1UT78"/>
<evidence type="ECO:0000256" key="2">
    <source>
        <dbReference type="ARBA" id="ARBA00004922"/>
    </source>
</evidence>
<dbReference type="GO" id="GO:0030144">
    <property type="term" value="F:alpha-1,6-mannosylglycoprotein 6-beta-N-acetylglucosaminyltransferase activity"/>
    <property type="evidence" value="ECO:0007669"/>
    <property type="project" value="UniProtKB-EC"/>
</dbReference>
<evidence type="ECO:0000256" key="6">
    <source>
        <dbReference type="ARBA" id="ARBA00022679"/>
    </source>
</evidence>
<dbReference type="OrthoDB" id="2113294at2759"/>
<reference evidence="15 16" key="1">
    <citation type="submission" date="2017-03" db="EMBL/GenBank/DDBJ databases">
        <title>Widespread Adenine N6-methylation of Active Genes in Fungi.</title>
        <authorList>
            <consortium name="DOE Joint Genome Institute"/>
            <person name="Mondo S.J."/>
            <person name="Dannebaum R.O."/>
            <person name="Kuo R.C."/>
            <person name="Louie K.B."/>
            <person name="Bewick A.J."/>
            <person name="Labutti K."/>
            <person name="Haridas S."/>
            <person name="Kuo A."/>
            <person name="Salamov A."/>
            <person name="Ahrendt S.R."/>
            <person name="Lau R."/>
            <person name="Bowen B.P."/>
            <person name="Lipzen A."/>
            <person name="Sullivan W."/>
            <person name="Andreopoulos W.B."/>
            <person name="Clum A."/>
            <person name="Lindquist E."/>
            <person name="Daum C."/>
            <person name="Northen T.R."/>
            <person name="Ramamoorthy G."/>
            <person name="Schmitz R.J."/>
            <person name="Gryganskyi A."/>
            <person name="Culley D."/>
            <person name="Magnuson J."/>
            <person name="James T.Y."/>
            <person name="O'Malley M.A."/>
            <person name="Stajich J.E."/>
            <person name="Spatafora J.W."/>
            <person name="Visel A."/>
            <person name="Grigoriev I.V."/>
        </authorList>
    </citation>
    <scope>NUCLEOTIDE SEQUENCE [LARGE SCALE GENOMIC DNA]</scope>
    <source>
        <strain evidence="15 16">NRRL Y-17943</strain>
    </source>
</reference>
<dbReference type="PANTHER" id="PTHR15075:SF2">
    <property type="entry name" value="ALPHA-1,6-MANNOSYLGLYCOPROTEIN 6-BETA-N-ACETYLGLUCOSAMINYLTRANSFERASE"/>
    <property type="match status" value="1"/>
</dbReference>
<dbReference type="PANTHER" id="PTHR15075">
    <property type="entry name" value="ALPHA-MANNOSIDE BETA-1,6-N-ACETYLGLUCOSAMINYLTRANSFERASE"/>
    <property type="match status" value="1"/>
</dbReference>
<comment type="similarity">
    <text evidence="3">Belongs to the glycosyltransferase 18 family.</text>
</comment>
<evidence type="ECO:0000256" key="11">
    <source>
        <dbReference type="ARBA" id="ARBA00023136"/>
    </source>
</evidence>
<dbReference type="Proteomes" id="UP000193218">
    <property type="component" value="Unassembled WGS sequence"/>
</dbReference>
<evidence type="ECO:0000256" key="7">
    <source>
        <dbReference type="ARBA" id="ARBA00022692"/>
    </source>
</evidence>
<dbReference type="GeneID" id="33556341"/>